<keyword evidence="4 13" id="KW-0812">Transmembrane</keyword>
<keyword evidence="7 13" id="KW-0472">Membrane</keyword>
<proteinExistence type="inferred from homology"/>
<dbReference type="Pfam" id="PF18927">
    <property type="entry name" value="CrtO"/>
    <property type="match status" value="1"/>
</dbReference>
<keyword evidence="3" id="KW-0808">Transferase</keyword>
<keyword evidence="6 13" id="KW-1133">Transmembrane helix</keyword>
<comment type="pathway">
    <text evidence="9">Carotenoid biosynthesis; staphyloxanthin biosynthesis; staphyloxanthin from farnesyl diphosphate: step 5/5.</text>
</comment>
<reference evidence="14" key="1">
    <citation type="submission" date="2020-10" db="EMBL/GenBank/DDBJ databases">
        <authorList>
            <person name="Gilroy R."/>
        </authorList>
    </citation>
    <scope>NUCLEOTIDE SEQUENCE</scope>
    <source>
        <strain evidence="14">7293</strain>
    </source>
</reference>
<reference evidence="14" key="2">
    <citation type="journal article" date="2021" name="PeerJ">
        <title>Extensive microbial diversity within the chicken gut microbiome revealed by metagenomics and culture.</title>
        <authorList>
            <person name="Gilroy R."/>
            <person name="Ravi A."/>
            <person name="Getino M."/>
            <person name="Pursley I."/>
            <person name="Horton D.L."/>
            <person name="Alikhan N.F."/>
            <person name="Baker D."/>
            <person name="Gharbi K."/>
            <person name="Hall N."/>
            <person name="Watson M."/>
            <person name="Adriaenssens E.M."/>
            <person name="Foster-Nyarko E."/>
            <person name="Jarju S."/>
            <person name="Secka A."/>
            <person name="Antonio M."/>
            <person name="Oren A."/>
            <person name="Chaudhuri R.R."/>
            <person name="La Ragione R."/>
            <person name="Hildebrand F."/>
            <person name="Pallen M.J."/>
        </authorList>
    </citation>
    <scope>NUCLEOTIDE SEQUENCE</scope>
    <source>
        <strain evidence="14">7293</strain>
    </source>
</reference>
<comment type="similarity">
    <text evidence="10">Belongs to the acyltransferase CrtO family.</text>
</comment>
<comment type="subcellular location">
    <subcellularLocation>
        <location evidence="1">Cell membrane</location>
        <topology evidence="1">Single-pass membrane protein</topology>
    </subcellularLocation>
</comment>
<evidence type="ECO:0000256" key="11">
    <source>
        <dbReference type="ARBA" id="ARBA00023667"/>
    </source>
</evidence>
<evidence type="ECO:0000256" key="6">
    <source>
        <dbReference type="ARBA" id="ARBA00022989"/>
    </source>
</evidence>
<dbReference type="AlphaFoldDB" id="A0A9D9DYS7"/>
<name>A0A9D9DYS7_9SPIO</name>
<dbReference type="Proteomes" id="UP000823615">
    <property type="component" value="Unassembled WGS sequence"/>
</dbReference>
<protein>
    <recommendedName>
        <fullName evidence="11">Glycosyl-4,4'-diaponeurosporenoate acyltransferase</fullName>
    </recommendedName>
</protein>
<accession>A0A9D9DYS7</accession>
<dbReference type="GO" id="GO:0005886">
    <property type="term" value="C:plasma membrane"/>
    <property type="evidence" value="ECO:0007669"/>
    <property type="project" value="UniProtKB-SubCell"/>
</dbReference>
<comment type="function">
    <text evidence="12">Catalyzes the acylation of glycosyl-4,4'-diaponeurosporenoate, i.e. the esterification of glucose at the C6'' position with the carboxyl group of the C(15) fatty acid 12-methyltetradecanoic acid, to yield staphyloxanthin. This is the last step in the biosynthesis of this orange pigment, present in most staphylococci strains.</text>
</comment>
<evidence type="ECO:0000256" key="4">
    <source>
        <dbReference type="ARBA" id="ARBA00022692"/>
    </source>
</evidence>
<keyword evidence="8" id="KW-0012">Acyltransferase</keyword>
<keyword evidence="5" id="KW-0732">Signal</keyword>
<evidence type="ECO:0000256" key="2">
    <source>
        <dbReference type="ARBA" id="ARBA00022475"/>
    </source>
</evidence>
<dbReference type="EMBL" id="JADIMT010000050">
    <property type="protein sequence ID" value="MBO8436076.1"/>
    <property type="molecule type" value="Genomic_DNA"/>
</dbReference>
<evidence type="ECO:0000256" key="5">
    <source>
        <dbReference type="ARBA" id="ARBA00022729"/>
    </source>
</evidence>
<evidence type="ECO:0000256" key="9">
    <source>
        <dbReference type="ARBA" id="ARBA00023588"/>
    </source>
</evidence>
<comment type="caution">
    <text evidence="14">The sequence shown here is derived from an EMBL/GenBank/DDBJ whole genome shotgun (WGS) entry which is preliminary data.</text>
</comment>
<dbReference type="GO" id="GO:0016746">
    <property type="term" value="F:acyltransferase activity"/>
    <property type="evidence" value="ECO:0007669"/>
    <property type="project" value="UniProtKB-KW"/>
</dbReference>
<evidence type="ECO:0000256" key="8">
    <source>
        <dbReference type="ARBA" id="ARBA00023315"/>
    </source>
</evidence>
<evidence type="ECO:0000256" key="10">
    <source>
        <dbReference type="ARBA" id="ARBA00023603"/>
    </source>
</evidence>
<evidence type="ECO:0000313" key="15">
    <source>
        <dbReference type="Proteomes" id="UP000823615"/>
    </source>
</evidence>
<gene>
    <name evidence="14" type="ORF">IAA97_03765</name>
</gene>
<evidence type="ECO:0000256" key="12">
    <source>
        <dbReference type="ARBA" id="ARBA00025324"/>
    </source>
</evidence>
<evidence type="ECO:0000256" key="7">
    <source>
        <dbReference type="ARBA" id="ARBA00023136"/>
    </source>
</evidence>
<dbReference type="InterPro" id="IPR044021">
    <property type="entry name" value="CrtO"/>
</dbReference>
<organism evidence="14 15">
    <name type="scientific">Candidatus Ornithospirochaeta stercoripullorum</name>
    <dbReference type="NCBI Taxonomy" id="2840899"/>
    <lineage>
        <taxon>Bacteria</taxon>
        <taxon>Pseudomonadati</taxon>
        <taxon>Spirochaetota</taxon>
        <taxon>Spirochaetia</taxon>
        <taxon>Spirochaetales</taxon>
        <taxon>Spirochaetaceae</taxon>
        <taxon>Spirochaetaceae incertae sedis</taxon>
        <taxon>Candidatus Ornithospirochaeta</taxon>
    </lineage>
</organism>
<sequence>MARLRPRIVPSQKECDFYKHVLHIGLWKDYIPCVGEFDKKTLKGDSVEYLSLFILETIRAELAHVFCLLSTLLVLYLYRPRYSLIIPLFYFAINVPCLIIQRYNRARLERILNRLGSTLVIPAEPELTRKFV</sequence>
<keyword evidence="2" id="KW-1003">Cell membrane</keyword>
<evidence type="ECO:0000313" key="14">
    <source>
        <dbReference type="EMBL" id="MBO8436076.1"/>
    </source>
</evidence>
<evidence type="ECO:0000256" key="1">
    <source>
        <dbReference type="ARBA" id="ARBA00004162"/>
    </source>
</evidence>
<feature type="transmembrane region" description="Helical" evidence="13">
    <location>
        <begin position="84"/>
        <end position="104"/>
    </location>
</feature>
<feature type="transmembrane region" description="Helical" evidence="13">
    <location>
        <begin position="62"/>
        <end position="78"/>
    </location>
</feature>
<evidence type="ECO:0000256" key="13">
    <source>
        <dbReference type="SAM" id="Phobius"/>
    </source>
</evidence>
<evidence type="ECO:0000256" key="3">
    <source>
        <dbReference type="ARBA" id="ARBA00022679"/>
    </source>
</evidence>